<dbReference type="Proteomes" id="UP000595437">
    <property type="component" value="Chromosome 4"/>
</dbReference>
<feature type="transmembrane region" description="Helical" evidence="1">
    <location>
        <begin position="24"/>
        <end position="44"/>
    </location>
</feature>
<dbReference type="AlphaFoldDB" id="A0A7T8QSI7"/>
<proteinExistence type="predicted"/>
<feature type="non-terminal residue" evidence="2">
    <location>
        <position position="1"/>
    </location>
</feature>
<name>A0A7T8QSI7_CALRO</name>
<keyword evidence="1" id="KW-0472">Membrane</keyword>
<gene>
    <name evidence="2" type="ORF">FKW44_006054</name>
</gene>
<dbReference type="OrthoDB" id="10644779at2759"/>
<accession>A0A7T8QSI7</accession>
<protein>
    <submittedName>
        <fullName evidence="2">Uncharacterized protein</fullName>
    </submittedName>
</protein>
<dbReference type="EMBL" id="CP045893">
    <property type="protein sequence ID" value="QQP53542.1"/>
    <property type="molecule type" value="Genomic_DNA"/>
</dbReference>
<keyword evidence="1" id="KW-0812">Transmembrane</keyword>
<organism evidence="2 3">
    <name type="scientific">Caligus rogercresseyi</name>
    <name type="common">Sea louse</name>
    <dbReference type="NCBI Taxonomy" id="217165"/>
    <lineage>
        <taxon>Eukaryota</taxon>
        <taxon>Metazoa</taxon>
        <taxon>Ecdysozoa</taxon>
        <taxon>Arthropoda</taxon>
        <taxon>Crustacea</taxon>
        <taxon>Multicrustacea</taxon>
        <taxon>Hexanauplia</taxon>
        <taxon>Copepoda</taxon>
        <taxon>Siphonostomatoida</taxon>
        <taxon>Caligidae</taxon>
        <taxon>Caligus</taxon>
    </lineage>
</organism>
<sequence length="53" mass="6112">NNSKNAFLRLIKSLQNSSCFWKSFWIFLGFTVVLIATIATSIYVTKSIIQKNR</sequence>
<evidence type="ECO:0000313" key="3">
    <source>
        <dbReference type="Proteomes" id="UP000595437"/>
    </source>
</evidence>
<evidence type="ECO:0000256" key="1">
    <source>
        <dbReference type="SAM" id="Phobius"/>
    </source>
</evidence>
<keyword evidence="3" id="KW-1185">Reference proteome</keyword>
<reference evidence="3" key="1">
    <citation type="submission" date="2021-01" db="EMBL/GenBank/DDBJ databases">
        <title>Caligus Genome Assembly.</title>
        <authorList>
            <person name="Gallardo-Escarate C."/>
        </authorList>
    </citation>
    <scope>NUCLEOTIDE SEQUENCE [LARGE SCALE GENOMIC DNA]</scope>
</reference>
<keyword evidence="1" id="KW-1133">Transmembrane helix</keyword>
<evidence type="ECO:0000313" key="2">
    <source>
        <dbReference type="EMBL" id="QQP53542.1"/>
    </source>
</evidence>